<dbReference type="InterPro" id="IPR007695">
    <property type="entry name" value="DNA_mismatch_repair_MutS-lik_N"/>
</dbReference>
<dbReference type="Pfam" id="PF01624">
    <property type="entry name" value="MutS_I"/>
    <property type="match status" value="1"/>
</dbReference>
<dbReference type="Gene3D" id="1.10.1420.10">
    <property type="match status" value="1"/>
</dbReference>
<dbReference type="EMBL" id="SIDB01000011">
    <property type="protein sequence ID" value="KAI3425826.1"/>
    <property type="molecule type" value="Genomic_DNA"/>
</dbReference>
<dbReference type="InterPro" id="IPR027417">
    <property type="entry name" value="P-loop_NTPase"/>
</dbReference>
<dbReference type="PANTHER" id="PTHR11361">
    <property type="entry name" value="DNA MISMATCH REPAIR PROTEIN MUTS FAMILY MEMBER"/>
    <property type="match status" value="1"/>
</dbReference>
<reference evidence="8" key="1">
    <citation type="journal article" date="2019" name="Plant J.">
        <title>Chlorella vulgaris genome assembly and annotation reveals the molecular basis for metabolic acclimation to high light conditions.</title>
        <authorList>
            <person name="Cecchin M."/>
            <person name="Marcolungo L."/>
            <person name="Rossato M."/>
            <person name="Girolomoni L."/>
            <person name="Cosentino E."/>
            <person name="Cuine S."/>
            <person name="Li-Beisson Y."/>
            <person name="Delledonne M."/>
            <person name="Ballottari M."/>
        </authorList>
    </citation>
    <scope>NUCLEOTIDE SEQUENCE</scope>
    <source>
        <strain evidence="8">211/11P</strain>
    </source>
</reference>
<gene>
    <name evidence="8" type="ORF">D9Q98_007801</name>
</gene>
<feature type="compositionally biased region" description="Pro residues" evidence="6">
    <location>
        <begin position="28"/>
        <end position="39"/>
    </location>
</feature>
<feature type="compositionally biased region" description="Low complexity" evidence="6">
    <location>
        <begin position="124"/>
        <end position="151"/>
    </location>
</feature>
<protein>
    <recommendedName>
        <fullName evidence="7">DNA mismatch repair proteins mutS family domain-containing protein</fullName>
    </recommendedName>
</protein>
<name>A0A9D4THI1_CHLVU</name>
<dbReference type="Pfam" id="PF00488">
    <property type="entry name" value="MutS_V"/>
    <property type="match status" value="1"/>
</dbReference>
<dbReference type="Pfam" id="PF05192">
    <property type="entry name" value="MutS_III"/>
    <property type="match status" value="1"/>
</dbReference>
<dbReference type="InterPro" id="IPR036187">
    <property type="entry name" value="DNA_mismatch_repair_MutS_sf"/>
</dbReference>
<dbReference type="InterPro" id="IPR016151">
    <property type="entry name" value="DNA_mismatch_repair_MutS_N"/>
</dbReference>
<keyword evidence="5" id="KW-0238">DNA-binding</keyword>
<evidence type="ECO:0000259" key="7">
    <source>
        <dbReference type="PROSITE" id="PS00486"/>
    </source>
</evidence>
<dbReference type="OrthoDB" id="10252754at2759"/>
<dbReference type="GO" id="GO:0032301">
    <property type="term" value="C:MutSalpha complex"/>
    <property type="evidence" value="ECO:0007669"/>
    <property type="project" value="TreeGrafter"/>
</dbReference>
<comment type="similarity">
    <text evidence="1">Belongs to the DNA mismatch repair MutS family.</text>
</comment>
<dbReference type="PROSITE" id="PS00486">
    <property type="entry name" value="DNA_MISMATCH_REPAIR_2"/>
    <property type="match status" value="1"/>
</dbReference>
<evidence type="ECO:0000256" key="5">
    <source>
        <dbReference type="ARBA" id="ARBA00023125"/>
    </source>
</evidence>
<comment type="caution">
    <text evidence="8">The sequence shown here is derived from an EMBL/GenBank/DDBJ whole genome shotgun (WGS) entry which is preliminary data.</text>
</comment>
<dbReference type="SMART" id="SM00534">
    <property type="entry name" value="MUTSac"/>
    <property type="match status" value="1"/>
</dbReference>
<accession>A0A9D4THI1</accession>
<feature type="domain" description="DNA mismatch repair proteins mutS family" evidence="7">
    <location>
        <begin position="1121"/>
        <end position="1137"/>
    </location>
</feature>
<reference evidence="8" key="2">
    <citation type="submission" date="2020-11" db="EMBL/GenBank/DDBJ databases">
        <authorList>
            <person name="Cecchin M."/>
            <person name="Marcolungo L."/>
            <person name="Rossato M."/>
            <person name="Girolomoni L."/>
            <person name="Cosentino E."/>
            <person name="Cuine S."/>
            <person name="Li-Beisson Y."/>
            <person name="Delledonne M."/>
            <person name="Ballottari M."/>
        </authorList>
    </citation>
    <scope>NUCLEOTIDE SEQUENCE</scope>
    <source>
        <strain evidence="8">211/11P</strain>
        <tissue evidence="8">Whole cell</tissue>
    </source>
</reference>
<keyword evidence="2" id="KW-0547">Nucleotide-binding</keyword>
<dbReference type="GO" id="GO:0005524">
    <property type="term" value="F:ATP binding"/>
    <property type="evidence" value="ECO:0007669"/>
    <property type="project" value="UniProtKB-UniRule"/>
</dbReference>
<feature type="region of interest" description="Disordered" evidence="6">
    <location>
        <begin position="680"/>
        <end position="717"/>
    </location>
</feature>
<dbReference type="GO" id="GO:0140664">
    <property type="term" value="F:ATP-dependent DNA damage sensor activity"/>
    <property type="evidence" value="ECO:0007669"/>
    <property type="project" value="InterPro"/>
</dbReference>
<feature type="compositionally biased region" description="Low complexity" evidence="6">
    <location>
        <begin position="682"/>
        <end position="703"/>
    </location>
</feature>
<dbReference type="SUPFAM" id="SSF55271">
    <property type="entry name" value="DNA repair protein MutS, domain I"/>
    <property type="match status" value="1"/>
</dbReference>
<evidence type="ECO:0000256" key="6">
    <source>
        <dbReference type="SAM" id="MobiDB-lite"/>
    </source>
</evidence>
<keyword evidence="9" id="KW-1185">Reference proteome</keyword>
<dbReference type="Gene3D" id="3.40.50.300">
    <property type="entry name" value="P-loop containing nucleotide triphosphate hydrolases"/>
    <property type="match status" value="1"/>
</dbReference>
<evidence type="ECO:0000256" key="1">
    <source>
        <dbReference type="ARBA" id="ARBA00006271"/>
    </source>
</evidence>
<feature type="region of interest" description="Disordered" evidence="6">
    <location>
        <begin position="64"/>
        <end position="166"/>
    </location>
</feature>
<evidence type="ECO:0000256" key="3">
    <source>
        <dbReference type="ARBA" id="ARBA00022763"/>
    </source>
</evidence>
<organism evidence="8 9">
    <name type="scientific">Chlorella vulgaris</name>
    <name type="common">Green alga</name>
    <dbReference type="NCBI Taxonomy" id="3077"/>
    <lineage>
        <taxon>Eukaryota</taxon>
        <taxon>Viridiplantae</taxon>
        <taxon>Chlorophyta</taxon>
        <taxon>core chlorophytes</taxon>
        <taxon>Trebouxiophyceae</taxon>
        <taxon>Chlorellales</taxon>
        <taxon>Chlorellaceae</taxon>
        <taxon>Chlorella clade</taxon>
        <taxon>Chlorella</taxon>
    </lineage>
</organism>
<evidence type="ECO:0000313" key="8">
    <source>
        <dbReference type="EMBL" id="KAI3425826.1"/>
    </source>
</evidence>
<dbReference type="InterPro" id="IPR045076">
    <property type="entry name" value="MutS"/>
</dbReference>
<dbReference type="GO" id="GO:0006298">
    <property type="term" value="P:mismatch repair"/>
    <property type="evidence" value="ECO:0007669"/>
    <property type="project" value="InterPro"/>
</dbReference>
<feature type="region of interest" description="Disordered" evidence="6">
    <location>
        <begin position="279"/>
        <end position="298"/>
    </location>
</feature>
<dbReference type="SUPFAM" id="SSF52540">
    <property type="entry name" value="P-loop containing nucleoside triphosphate hydrolases"/>
    <property type="match status" value="1"/>
</dbReference>
<keyword evidence="4" id="KW-0067">ATP-binding</keyword>
<dbReference type="Proteomes" id="UP001055712">
    <property type="component" value="Unassembled WGS sequence"/>
</dbReference>
<dbReference type="GO" id="GO:0030983">
    <property type="term" value="F:mismatched DNA binding"/>
    <property type="evidence" value="ECO:0007669"/>
    <property type="project" value="UniProtKB-UniRule"/>
</dbReference>
<feature type="compositionally biased region" description="Low complexity" evidence="6">
    <location>
        <begin position="67"/>
        <end position="81"/>
    </location>
</feature>
<evidence type="ECO:0000256" key="2">
    <source>
        <dbReference type="ARBA" id="ARBA00022741"/>
    </source>
</evidence>
<dbReference type="InterPro" id="IPR007696">
    <property type="entry name" value="DNA_mismatch_repair_MutS_core"/>
</dbReference>
<feature type="region of interest" description="Disordered" evidence="6">
    <location>
        <begin position="1"/>
        <end position="46"/>
    </location>
</feature>
<dbReference type="SMART" id="SM00533">
    <property type="entry name" value="MUTSd"/>
    <property type="match status" value="1"/>
</dbReference>
<evidence type="ECO:0000256" key="4">
    <source>
        <dbReference type="ARBA" id="ARBA00022840"/>
    </source>
</evidence>
<proteinExistence type="inferred from homology"/>
<evidence type="ECO:0000313" key="9">
    <source>
        <dbReference type="Proteomes" id="UP001055712"/>
    </source>
</evidence>
<sequence>MQPGSLAAAQSLHQQPASASLAPQVLPLQPPFQHPPPAGPALSGGFMGAGDAWPGLASQPAVALTSAGQPARKPAAAAHMPKSLKRGRAEAAANVSYSFDPNPLPQKPMAQTTLQQALRRHTTRTAATADRQQQPSAEQQSKQQFQRQQDSLPDISGGSSALASARTGRPLAELPWPPLQHQRVVHNTLDGAQQEQAGPWPAAAAVSLVHSPIERCTGTNAAPQPCRKAPLAAGAGAGLSCNPVDAADRRQKLRYLLAADANPVLHSAASNGRRWEWLKEPCDSQGRPPSHPDHDPTTLLIPASAWTSHLKGADAQYWRIKRDGCAHMVLFFQEGNFYHLKDRDADVGMQVGLQAMGGSRGSAANMWTVGCVLTAFNEWAAKVLALGYVVGRVDEDKRGRRETGTTLIKRTLTRTYSPGTLLDAAMLEADTQRSMLQALLLSTDPAEVGFASGQLAPDTRKLLRQLGAAGGSQRGPVLSAIRYLPPCDPDSQEEGVAATLVAHTGDMFVSQRGRNTTFAAAAARLSPHSAVALQLAIQHLVATGTAKRVLPHCSLACRDALVSSAHSSGHMLLDACAIRSLELLANSDGKLPGSLLHFLDRAATAAGRRKVRHFISAPLFRVGEIEARLATTELFMRCPEAANTFQAALHSAPDCEQLLPRAADVLAAVVEHVAAAEEAEDWAGAQQAQQAQQAPTCTSAWADPRPRPPSAAQQRSQEAGRVAQLAAVLDLSQATFLPVVQLLEGAGLMLAALHTLHCTVTTQGRWRDSRGSCGSGPAELLLPPPLQRAVTQGELVAAALRQLCKAFDAGRFEDAAADIALEEGLCAEYDSAAAQLAELQAAATAALDSVRAALRGRGHSAVILKKVKLVAYREEQLVEVPTALRRDLEAALPGCSLVKEAQTVAKYRVAAVGEAAAALEAGRDRAKLCVLRYLSESAELFLSSCDAFRHFFDALSTLDVLAGFAAATHPSAAPPGCTFCRPTFAAVAANRASNTSSSASAPPMKLRGVWSPALLASCSDNPVQANDVQLGGSQEADGHAGMLLLTGANAGGKSTLLRATCLAAIMAQVGCYVPAAAAELAPVDRVFTRIGAHDRLFQGESTFLVEMMECSSLLRHSTPASVVVLDEVGRGTATHDGHAIAFGVALWLARERRCRCLFATHHHGLCREGQLRPLVQLAHMESAVEPGGRGLLPSFRLASGPAPNGSCGVLVAAACQLPPSVIAKAAQVARMAEQGETSIGNGSLASGQPRQALPLLQTGTATPLPDTQQQTCGPAADKAAETTEEQREVLEMVRAAVWSALHGGECFRDSFRHLRNMQVAVREALASGEL</sequence>
<keyword evidence="3" id="KW-0227">DNA damage</keyword>
<dbReference type="PANTHER" id="PTHR11361:SF148">
    <property type="entry name" value="DNA MISMATCH REPAIR PROTEIN MSH6"/>
    <property type="match status" value="1"/>
</dbReference>
<dbReference type="Gene3D" id="3.40.1170.10">
    <property type="entry name" value="DNA repair protein MutS, domain I"/>
    <property type="match status" value="1"/>
</dbReference>
<dbReference type="InterPro" id="IPR000432">
    <property type="entry name" value="DNA_mismatch_repair_MutS_C"/>
</dbReference>
<dbReference type="SUPFAM" id="SSF48334">
    <property type="entry name" value="DNA repair protein MutS, domain III"/>
    <property type="match status" value="1"/>
</dbReference>